<organism evidence="7 8">
    <name type="scientific">Chrysochromulina tobinii</name>
    <dbReference type="NCBI Taxonomy" id="1460289"/>
    <lineage>
        <taxon>Eukaryota</taxon>
        <taxon>Haptista</taxon>
        <taxon>Haptophyta</taxon>
        <taxon>Prymnesiophyceae</taxon>
        <taxon>Prymnesiales</taxon>
        <taxon>Chrysochromulinaceae</taxon>
        <taxon>Chrysochromulina</taxon>
    </lineage>
</organism>
<dbReference type="GO" id="GO:0006886">
    <property type="term" value="P:intracellular protein transport"/>
    <property type="evidence" value="ECO:0007669"/>
    <property type="project" value="TreeGrafter"/>
</dbReference>
<dbReference type="GO" id="GO:0043001">
    <property type="term" value="P:Golgi to plasma membrane protein transport"/>
    <property type="evidence" value="ECO:0007669"/>
    <property type="project" value="TreeGrafter"/>
</dbReference>
<dbReference type="FunFam" id="3.40.50.300:FF:001166">
    <property type="entry name" value="ADP-ribosylation factor D"/>
    <property type="match status" value="1"/>
</dbReference>
<dbReference type="EMBL" id="JWZX01002429">
    <property type="protein sequence ID" value="KOO29348.1"/>
    <property type="molecule type" value="Genomic_DNA"/>
</dbReference>
<feature type="binding site" evidence="5">
    <location>
        <position position="31"/>
    </location>
    <ligand>
        <name>Mg(2+)</name>
        <dbReference type="ChEBI" id="CHEBI:18420"/>
    </ligand>
</feature>
<evidence type="ECO:0000313" key="8">
    <source>
        <dbReference type="Proteomes" id="UP000037460"/>
    </source>
</evidence>
<reference evidence="8" key="1">
    <citation type="journal article" date="2015" name="PLoS Genet.">
        <title>Genome Sequence and Transcriptome Analyses of Chrysochromulina tobin: Metabolic Tools for Enhanced Algal Fitness in the Prominent Order Prymnesiales (Haptophyceae).</title>
        <authorList>
            <person name="Hovde B.T."/>
            <person name="Deodato C.R."/>
            <person name="Hunsperger H.M."/>
            <person name="Ryken S.A."/>
            <person name="Yost W."/>
            <person name="Jha R.K."/>
            <person name="Patterson J."/>
            <person name="Monnat R.J. Jr."/>
            <person name="Barlow S.B."/>
            <person name="Starkenburg S.R."/>
            <person name="Cattolico R.A."/>
        </authorList>
    </citation>
    <scope>NUCLEOTIDE SEQUENCE</scope>
    <source>
        <strain evidence="8">CCMP291</strain>
    </source>
</reference>
<feature type="binding site" evidence="4">
    <location>
        <position position="77"/>
    </location>
    <ligand>
        <name>GTP</name>
        <dbReference type="ChEBI" id="CHEBI:37565"/>
    </ligand>
</feature>
<dbReference type="Gene3D" id="3.40.50.300">
    <property type="entry name" value="P-loop containing nucleotide triphosphate hydrolases"/>
    <property type="match status" value="1"/>
</dbReference>
<dbReference type="Proteomes" id="UP000037460">
    <property type="component" value="Unassembled WGS sequence"/>
</dbReference>
<dbReference type="SMART" id="SM00177">
    <property type="entry name" value="ARF"/>
    <property type="match status" value="1"/>
</dbReference>
<dbReference type="InterPro" id="IPR006689">
    <property type="entry name" value="Small_GTPase_ARF/SAR"/>
</dbReference>
<dbReference type="GO" id="GO:0005794">
    <property type="term" value="C:Golgi apparatus"/>
    <property type="evidence" value="ECO:0007669"/>
    <property type="project" value="TreeGrafter"/>
</dbReference>
<proteinExistence type="inferred from homology"/>
<dbReference type="NCBIfam" id="TIGR00231">
    <property type="entry name" value="small_GTP"/>
    <property type="match status" value="1"/>
</dbReference>
<accession>A0A0M0JT34</accession>
<gene>
    <name evidence="7" type="ORF">Ctob_001996</name>
</gene>
<keyword evidence="5" id="KW-0479">Metal-binding</keyword>
<evidence type="ECO:0000313" key="7">
    <source>
        <dbReference type="EMBL" id="KOO29348.1"/>
    </source>
</evidence>
<keyword evidence="2 4" id="KW-0547">Nucleotide-binding</keyword>
<feature type="binding site" evidence="4">
    <location>
        <begin position="133"/>
        <end position="136"/>
    </location>
    <ligand>
        <name>GTP</name>
        <dbReference type="ChEBI" id="CHEBI:37565"/>
    </ligand>
</feature>
<keyword evidence="3 4" id="KW-0342">GTP-binding</keyword>
<dbReference type="GO" id="GO:0005525">
    <property type="term" value="F:GTP binding"/>
    <property type="evidence" value="ECO:0007669"/>
    <property type="project" value="UniProtKB-KW"/>
</dbReference>
<sequence length="198" mass="21745">MFSLFMGFYRYLFQKHQFQVLIVGLDYAGKTSVLEQIKTIFCGMEPLPPGKITPTIGLNIGKVSIDGANLVFWDVGGARSLRSLWERYYGEAHGLLFVIDAADTARLEEAREVLRQLLNNAELAGIPLLVFANKQDAAGALTPHEVQARFGLHHAEGSSQPQHVLGTTAIRGEGIDEGVRWLAETLRTSPRALALQTG</sequence>
<evidence type="ECO:0000256" key="5">
    <source>
        <dbReference type="PIRSR" id="PIRSR606689-2"/>
    </source>
</evidence>
<evidence type="ECO:0000256" key="2">
    <source>
        <dbReference type="ARBA" id="ARBA00022741"/>
    </source>
</evidence>
<name>A0A0M0JT34_9EUKA</name>
<dbReference type="PROSITE" id="PS51419">
    <property type="entry name" value="RAB"/>
    <property type="match status" value="1"/>
</dbReference>
<comment type="caution">
    <text evidence="7">The sequence shown here is derived from an EMBL/GenBank/DDBJ whole genome shotgun (WGS) entry which is preliminary data.</text>
</comment>
<feature type="binding site" evidence="4">
    <location>
        <begin position="24"/>
        <end position="31"/>
    </location>
    <ligand>
        <name>GTP</name>
        <dbReference type="ChEBI" id="CHEBI:37565"/>
    </ligand>
</feature>
<evidence type="ECO:0000256" key="6">
    <source>
        <dbReference type="RuleBase" id="RU003925"/>
    </source>
</evidence>
<dbReference type="InterPro" id="IPR024156">
    <property type="entry name" value="Small_GTPase_ARF"/>
</dbReference>
<evidence type="ECO:0000256" key="3">
    <source>
        <dbReference type="ARBA" id="ARBA00023134"/>
    </source>
</evidence>
<dbReference type="GO" id="GO:0003924">
    <property type="term" value="F:GTPase activity"/>
    <property type="evidence" value="ECO:0007669"/>
    <property type="project" value="InterPro"/>
</dbReference>
<dbReference type="PRINTS" id="PR00328">
    <property type="entry name" value="SAR1GTPBP"/>
</dbReference>
<dbReference type="PROSITE" id="PS51417">
    <property type="entry name" value="ARF"/>
    <property type="match status" value="1"/>
</dbReference>
<dbReference type="SMART" id="SM00178">
    <property type="entry name" value="SAR"/>
    <property type="match status" value="1"/>
</dbReference>
<dbReference type="SUPFAM" id="SSF52540">
    <property type="entry name" value="P-loop containing nucleoside triphosphate hydrolases"/>
    <property type="match status" value="1"/>
</dbReference>
<dbReference type="AlphaFoldDB" id="A0A0M0JT34"/>
<dbReference type="OrthoDB" id="414781at2759"/>
<dbReference type="InterPro" id="IPR005225">
    <property type="entry name" value="Small_GTP-bd"/>
</dbReference>
<dbReference type="InterPro" id="IPR027417">
    <property type="entry name" value="P-loop_NTPase"/>
</dbReference>
<evidence type="ECO:0000256" key="1">
    <source>
        <dbReference type="ARBA" id="ARBA00010290"/>
    </source>
</evidence>
<evidence type="ECO:0000256" key="4">
    <source>
        <dbReference type="PIRSR" id="PIRSR606689-1"/>
    </source>
</evidence>
<dbReference type="GO" id="GO:0034067">
    <property type="term" value="P:protein localization to Golgi apparatus"/>
    <property type="evidence" value="ECO:0007669"/>
    <property type="project" value="TreeGrafter"/>
</dbReference>
<dbReference type="GO" id="GO:0046872">
    <property type="term" value="F:metal ion binding"/>
    <property type="evidence" value="ECO:0007669"/>
    <property type="project" value="UniProtKB-KW"/>
</dbReference>
<dbReference type="Pfam" id="PF00025">
    <property type="entry name" value="Arf"/>
    <property type="match status" value="1"/>
</dbReference>
<protein>
    <submittedName>
        <fullName evidence="7">1-family small gtpase</fullName>
    </submittedName>
</protein>
<feature type="binding site" evidence="5">
    <location>
        <position position="55"/>
    </location>
    <ligand>
        <name>Mg(2+)</name>
        <dbReference type="ChEBI" id="CHEBI:18420"/>
    </ligand>
</feature>
<keyword evidence="5" id="KW-0460">Magnesium</keyword>
<dbReference type="PANTHER" id="PTHR45909">
    <property type="entry name" value="ADP-RIBOSYLATION FACTOR-RELATED PROTEIN 1"/>
    <property type="match status" value="1"/>
</dbReference>
<keyword evidence="8" id="KW-1185">Reference proteome</keyword>
<comment type="similarity">
    <text evidence="1 6">Belongs to the small GTPase superfamily. Arf family.</text>
</comment>
<dbReference type="PANTHER" id="PTHR45909:SF1">
    <property type="entry name" value="ADP-RIBOSYLATION FACTOR-RELATED PROTEIN 1"/>
    <property type="match status" value="1"/>
</dbReference>